<reference evidence="1 2" key="1">
    <citation type="journal article" date="2014" name="Am. J. Bot.">
        <title>Genome assembly and annotation for red clover (Trifolium pratense; Fabaceae).</title>
        <authorList>
            <person name="Istvanek J."/>
            <person name="Jaros M."/>
            <person name="Krenek A."/>
            <person name="Repkova J."/>
        </authorList>
    </citation>
    <scope>NUCLEOTIDE SEQUENCE [LARGE SCALE GENOMIC DNA]</scope>
    <source>
        <strain evidence="2">cv. Tatra</strain>
        <tissue evidence="1">Young leaves</tissue>
    </source>
</reference>
<proteinExistence type="predicted"/>
<feature type="non-terminal residue" evidence="1">
    <location>
        <position position="1"/>
    </location>
</feature>
<protein>
    <submittedName>
        <fullName evidence="1">Uncharacterized protein</fullName>
    </submittedName>
</protein>
<gene>
    <name evidence="1" type="ORF">L195_g064556</name>
</gene>
<name>A0A2K3KTV9_TRIPR</name>
<reference evidence="1 2" key="2">
    <citation type="journal article" date="2017" name="Front. Plant Sci.">
        <title>Gene Classification and Mining of Molecular Markers Useful in Red Clover (Trifolium pratense) Breeding.</title>
        <authorList>
            <person name="Istvanek J."/>
            <person name="Dluhosova J."/>
            <person name="Dluhos P."/>
            <person name="Patkova L."/>
            <person name="Nedelnik J."/>
            <person name="Repkova J."/>
        </authorList>
    </citation>
    <scope>NUCLEOTIDE SEQUENCE [LARGE SCALE GENOMIC DNA]</scope>
    <source>
        <strain evidence="2">cv. Tatra</strain>
        <tissue evidence="1">Young leaves</tissue>
    </source>
</reference>
<evidence type="ECO:0000313" key="2">
    <source>
        <dbReference type="Proteomes" id="UP000236291"/>
    </source>
</evidence>
<organism evidence="1 2">
    <name type="scientific">Trifolium pratense</name>
    <name type="common">Red clover</name>
    <dbReference type="NCBI Taxonomy" id="57577"/>
    <lineage>
        <taxon>Eukaryota</taxon>
        <taxon>Viridiplantae</taxon>
        <taxon>Streptophyta</taxon>
        <taxon>Embryophyta</taxon>
        <taxon>Tracheophyta</taxon>
        <taxon>Spermatophyta</taxon>
        <taxon>Magnoliopsida</taxon>
        <taxon>eudicotyledons</taxon>
        <taxon>Gunneridae</taxon>
        <taxon>Pentapetalae</taxon>
        <taxon>rosids</taxon>
        <taxon>fabids</taxon>
        <taxon>Fabales</taxon>
        <taxon>Fabaceae</taxon>
        <taxon>Papilionoideae</taxon>
        <taxon>50 kb inversion clade</taxon>
        <taxon>NPAAA clade</taxon>
        <taxon>Hologalegina</taxon>
        <taxon>IRL clade</taxon>
        <taxon>Trifolieae</taxon>
        <taxon>Trifolium</taxon>
    </lineage>
</organism>
<accession>A0A2K3KTV9</accession>
<comment type="caution">
    <text evidence="1">The sequence shown here is derived from an EMBL/GenBank/DDBJ whole genome shotgun (WGS) entry which is preliminary data.</text>
</comment>
<dbReference type="Proteomes" id="UP000236291">
    <property type="component" value="Unassembled WGS sequence"/>
</dbReference>
<evidence type="ECO:0000313" key="1">
    <source>
        <dbReference type="EMBL" id="PNX69713.1"/>
    </source>
</evidence>
<dbReference type="EMBL" id="ASHM01256070">
    <property type="protein sequence ID" value="PNX69713.1"/>
    <property type="molecule type" value="Genomic_DNA"/>
</dbReference>
<dbReference type="AlphaFoldDB" id="A0A2K3KTV9"/>
<sequence length="33" mass="3574">AGYETILAIVTETGSELDANSGYAEIYPTRIRV</sequence>